<keyword evidence="9 16" id="KW-0547">Nucleotide-binding</keyword>
<keyword evidence="12 16" id="KW-0630">Potassium</keyword>
<protein>
    <recommendedName>
        <fullName evidence="15 16">Type III pantothenate kinase</fullName>
        <ecNumber evidence="6 16">2.7.1.33</ecNumber>
    </recommendedName>
    <alternativeName>
        <fullName evidence="16">PanK-III</fullName>
    </alternativeName>
    <alternativeName>
        <fullName evidence="16">Pantothenic acid kinase</fullName>
    </alternativeName>
</protein>
<dbReference type="CDD" id="cd24015">
    <property type="entry name" value="ASKHA_NBD_PanK-III"/>
    <property type="match status" value="1"/>
</dbReference>
<dbReference type="AlphaFoldDB" id="A0A9D2S5K7"/>
<feature type="binding site" evidence="16">
    <location>
        <position position="130"/>
    </location>
    <ligand>
        <name>K(+)</name>
        <dbReference type="ChEBI" id="CHEBI:29103"/>
    </ligand>
</feature>
<feature type="binding site" evidence="16">
    <location>
        <position position="184"/>
    </location>
    <ligand>
        <name>substrate</name>
    </ligand>
</feature>
<keyword evidence="13 16" id="KW-0173">Coenzyme A biosynthesis</keyword>
<comment type="caution">
    <text evidence="17">The sequence shown here is derived from an EMBL/GenBank/DDBJ whole genome shotgun (WGS) entry which is preliminary data.</text>
</comment>
<evidence type="ECO:0000256" key="11">
    <source>
        <dbReference type="ARBA" id="ARBA00022840"/>
    </source>
</evidence>
<dbReference type="NCBIfam" id="TIGR00671">
    <property type="entry name" value="baf"/>
    <property type="match status" value="1"/>
</dbReference>
<evidence type="ECO:0000256" key="13">
    <source>
        <dbReference type="ARBA" id="ARBA00022993"/>
    </source>
</evidence>
<keyword evidence="16" id="KW-0479">Metal-binding</keyword>
<comment type="cofactor">
    <cofactor evidence="2">
        <name>K(+)</name>
        <dbReference type="ChEBI" id="CHEBI:29103"/>
    </cofactor>
</comment>
<dbReference type="Proteomes" id="UP000824208">
    <property type="component" value="Unassembled WGS sequence"/>
</dbReference>
<evidence type="ECO:0000256" key="6">
    <source>
        <dbReference type="ARBA" id="ARBA00012102"/>
    </source>
</evidence>
<gene>
    <name evidence="16" type="primary">coaX</name>
    <name evidence="17" type="ORF">H9714_08145</name>
</gene>
<evidence type="ECO:0000256" key="8">
    <source>
        <dbReference type="ARBA" id="ARBA00022679"/>
    </source>
</evidence>
<evidence type="ECO:0000256" key="7">
    <source>
        <dbReference type="ARBA" id="ARBA00022490"/>
    </source>
</evidence>
<dbReference type="GO" id="GO:0015937">
    <property type="term" value="P:coenzyme A biosynthetic process"/>
    <property type="evidence" value="ECO:0007669"/>
    <property type="project" value="UniProtKB-UniRule"/>
</dbReference>
<dbReference type="GO" id="GO:0046872">
    <property type="term" value="F:metal ion binding"/>
    <property type="evidence" value="ECO:0007669"/>
    <property type="project" value="UniProtKB-KW"/>
</dbReference>
<comment type="subcellular location">
    <subcellularLocation>
        <location evidence="3 16">Cytoplasm</location>
    </subcellularLocation>
</comment>
<evidence type="ECO:0000256" key="10">
    <source>
        <dbReference type="ARBA" id="ARBA00022777"/>
    </source>
</evidence>
<reference evidence="17" key="1">
    <citation type="journal article" date="2021" name="PeerJ">
        <title>Extensive microbial diversity within the chicken gut microbiome revealed by metagenomics and culture.</title>
        <authorList>
            <person name="Gilroy R."/>
            <person name="Ravi A."/>
            <person name="Getino M."/>
            <person name="Pursley I."/>
            <person name="Horton D.L."/>
            <person name="Alikhan N.F."/>
            <person name="Baker D."/>
            <person name="Gharbi K."/>
            <person name="Hall N."/>
            <person name="Watson M."/>
            <person name="Adriaenssens E.M."/>
            <person name="Foster-Nyarko E."/>
            <person name="Jarju S."/>
            <person name="Secka A."/>
            <person name="Antonio M."/>
            <person name="Oren A."/>
            <person name="Chaudhuri R.R."/>
            <person name="La Ragione R."/>
            <person name="Hildebrand F."/>
            <person name="Pallen M.J."/>
        </authorList>
    </citation>
    <scope>NUCLEOTIDE SEQUENCE</scope>
    <source>
        <strain evidence="17">CHK189-11263</strain>
    </source>
</reference>
<dbReference type="Gene3D" id="3.30.420.40">
    <property type="match status" value="2"/>
</dbReference>
<reference evidence="17" key="2">
    <citation type="submission" date="2021-04" db="EMBL/GenBank/DDBJ databases">
        <authorList>
            <person name="Gilroy R."/>
        </authorList>
    </citation>
    <scope>NUCLEOTIDE SEQUENCE</scope>
    <source>
        <strain evidence="17">CHK189-11263</strain>
    </source>
</reference>
<comment type="function">
    <text evidence="16">Catalyzes the phosphorylation of pantothenate (Pan), the first step in CoA biosynthesis.</text>
</comment>
<evidence type="ECO:0000256" key="15">
    <source>
        <dbReference type="ARBA" id="ARBA00040883"/>
    </source>
</evidence>
<dbReference type="PANTHER" id="PTHR34265">
    <property type="entry name" value="TYPE III PANTOTHENATE KINASE"/>
    <property type="match status" value="1"/>
</dbReference>
<dbReference type="InterPro" id="IPR043129">
    <property type="entry name" value="ATPase_NBD"/>
</dbReference>
<comment type="caution">
    <text evidence="16">Lacks conserved residue(s) required for the propagation of feature annotation.</text>
</comment>
<organism evidence="17 18">
    <name type="scientific">Candidatus Flavonifractor intestinipullorum</name>
    <dbReference type="NCBI Taxonomy" id="2838587"/>
    <lineage>
        <taxon>Bacteria</taxon>
        <taxon>Bacillati</taxon>
        <taxon>Bacillota</taxon>
        <taxon>Clostridia</taxon>
        <taxon>Eubacteriales</taxon>
        <taxon>Oscillospiraceae</taxon>
        <taxon>Flavonifractor</taxon>
    </lineage>
</organism>
<dbReference type="Pfam" id="PF03309">
    <property type="entry name" value="Pan_kinase"/>
    <property type="match status" value="1"/>
</dbReference>
<dbReference type="HAMAP" id="MF_01274">
    <property type="entry name" value="Pantothen_kinase_3"/>
    <property type="match status" value="1"/>
</dbReference>
<evidence type="ECO:0000256" key="12">
    <source>
        <dbReference type="ARBA" id="ARBA00022958"/>
    </source>
</evidence>
<feature type="binding site" evidence="16">
    <location>
        <begin position="108"/>
        <end position="111"/>
    </location>
    <ligand>
        <name>substrate</name>
    </ligand>
</feature>
<feature type="binding site" evidence="16">
    <location>
        <begin position="6"/>
        <end position="13"/>
    </location>
    <ligand>
        <name>ATP</name>
        <dbReference type="ChEBI" id="CHEBI:30616"/>
    </ligand>
</feature>
<keyword evidence="10 16" id="KW-0418">Kinase</keyword>
<sequence length="263" mass="27695">MILAIDVGNSITTIGLFSAEGELRFRSELPTVKGGTQDQYAIQLLDVFRLHGADTSAVDGVILSSVVPPVTAAICSAARFVVGKEPMVMGPGVKTGLNIKSDLHAQLGSDIVAFSIAAAARYPSPLIVIDMGTAVTLSLLRGNVYEGCIIMPGVRVSVEALSQEAAELPHISIEPPATLLGHNTVDAMRSGVVYGSASMVDGMIRRVEELNGGAVAAVVATGAAAPQVLAYCEHKIEYDPDLLLQGLYLIYRKNASPRQRRTP</sequence>
<proteinExistence type="inferred from homology"/>
<evidence type="ECO:0000256" key="5">
    <source>
        <dbReference type="ARBA" id="ARBA00011738"/>
    </source>
</evidence>
<evidence type="ECO:0000256" key="4">
    <source>
        <dbReference type="ARBA" id="ARBA00005225"/>
    </source>
</evidence>
<evidence type="ECO:0000256" key="9">
    <source>
        <dbReference type="ARBA" id="ARBA00022741"/>
    </source>
</evidence>
<accession>A0A9D2S5K7</accession>
<evidence type="ECO:0000256" key="14">
    <source>
        <dbReference type="ARBA" id="ARBA00038036"/>
    </source>
</evidence>
<keyword evidence="11 16" id="KW-0067">ATP-binding</keyword>
<keyword evidence="7 16" id="KW-0963">Cytoplasm</keyword>
<comment type="catalytic activity">
    <reaction evidence="1 16">
        <text>(R)-pantothenate + ATP = (R)-4'-phosphopantothenate + ADP + H(+)</text>
        <dbReference type="Rhea" id="RHEA:16373"/>
        <dbReference type="ChEBI" id="CHEBI:10986"/>
        <dbReference type="ChEBI" id="CHEBI:15378"/>
        <dbReference type="ChEBI" id="CHEBI:29032"/>
        <dbReference type="ChEBI" id="CHEBI:30616"/>
        <dbReference type="ChEBI" id="CHEBI:456216"/>
        <dbReference type="EC" id="2.7.1.33"/>
    </reaction>
</comment>
<dbReference type="PANTHER" id="PTHR34265:SF1">
    <property type="entry name" value="TYPE III PANTOTHENATE KINASE"/>
    <property type="match status" value="1"/>
</dbReference>
<keyword evidence="8 16" id="KW-0808">Transferase</keyword>
<feature type="active site" description="Proton acceptor" evidence="16">
    <location>
        <position position="110"/>
    </location>
</feature>
<dbReference type="EC" id="2.7.1.33" evidence="6 16"/>
<comment type="pathway">
    <text evidence="4 16">Cofactor biosynthesis; coenzyme A biosynthesis; CoA from (R)-pantothenate: step 1/5.</text>
</comment>
<dbReference type="EMBL" id="DWYC01000070">
    <property type="protein sequence ID" value="HJB57507.1"/>
    <property type="molecule type" value="Genomic_DNA"/>
</dbReference>
<evidence type="ECO:0000313" key="18">
    <source>
        <dbReference type="Proteomes" id="UP000824208"/>
    </source>
</evidence>
<evidence type="ECO:0000256" key="2">
    <source>
        <dbReference type="ARBA" id="ARBA00001958"/>
    </source>
</evidence>
<comment type="subunit">
    <text evidence="5 16">Homodimer.</text>
</comment>
<dbReference type="SUPFAM" id="SSF53067">
    <property type="entry name" value="Actin-like ATPase domain"/>
    <property type="match status" value="2"/>
</dbReference>
<comment type="cofactor">
    <cofactor evidence="16">
        <name>NH4(+)</name>
        <dbReference type="ChEBI" id="CHEBI:28938"/>
    </cofactor>
    <cofactor evidence="16">
        <name>K(+)</name>
        <dbReference type="ChEBI" id="CHEBI:29103"/>
    </cofactor>
    <text evidence="16">A monovalent cation. Ammonium or potassium.</text>
</comment>
<dbReference type="InterPro" id="IPR004619">
    <property type="entry name" value="Type_III_PanK"/>
</dbReference>
<dbReference type="GO" id="GO:0004594">
    <property type="term" value="F:pantothenate kinase activity"/>
    <property type="evidence" value="ECO:0007669"/>
    <property type="project" value="UniProtKB-UniRule"/>
</dbReference>
<comment type="similarity">
    <text evidence="14 16">Belongs to the type III pantothenate kinase family.</text>
</comment>
<evidence type="ECO:0000256" key="1">
    <source>
        <dbReference type="ARBA" id="ARBA00001206"/>
    </source>
</evidence>
<feature type="binding site" evidence="16">
    <location>
        <position position="133"/>
    </location>
    <ligand>
        <name>ATP</name>
        <dbReference type="ChEBI" id="CHEBI:30616"/>
    </ligand>
</feature>
<dbReference type="GO" id="GO:0005524">
    <property type="term" value="F:ATP binding"/>
    <property type="evidence" value="ECO:0007669"/>
    <property type="project" value="UniProtKB-UniRule"/>
</dbReference>
<evidence type="ECO:0000313" key="17">
    <source>
        <dbReference type="EMBL" id="HJB57507.1"/>
    </source>
</evidence>
<dbReference type="GO" id="GO:0005737">
    <property type="term" value="C:cytoplasm"/>
    <property type="evidence" value="ECO:0007669"/>
    <property type="project" value="UniProtKB-SubCell"/>
</dbReference>
<evidence type="ECO:0000256" key="16">
    <source>
        <dbReference type="HAMAP-Rule" id="MF_01274"/>
    </source>
</evidence>
<name>A0A9D2S5K7_9FIRM</name>
<evidence type="ECO:0000256" key="3">
    <source>
        <dbReference type="ARBA" id="ARBA00004496"/>
    </source>
</evidence>